<protein>
    <submittedName>
        <fullName evidence="2">Mobile mystery protein B</fullName>
    </submittedName>
</protein>
<dbReference type="Proteomes" id="UP000238218">
    <property type="component" value="Unassembled WGS sequence"/>
</dbReference>
<dbReference type="InterPro" id="IPR036597">
    <property type="entry name" value="Fido-like_dom_sf"/>
</dbReference>
<dbReference type="RefSeq" id="WP_106219652.1">
    <property type="nucleotide sequence ID" value="NZ_PVWP01000001.1"/>
</dbReference>
<proteinExistence type="predicted"/>
<dbReference type="InterPro" id="IPR040198">
    <property type="entry name" value="Fido_containing"/>
</dbReference>
<keyword evidence="3" id="KW-1185">Reference proteome</keyword>
<dbReference type="NCBIfam" id="TIGR02613">
    <property type="entry name" value="mob_myst_B"/>
    <property type="match status" value="1"/>
</dbReference>
<evidence type="ECO:0000313" key="3">
    <source>
        <dbReference type="Proteomes" id="UP000238218"/>
    </source>
</evidence>
<dbReference type="PROSITE" id="PS51459">
    <property type="entry name" value="FIDO"/>
    <property type="match status" value="1"/>
</dbReference>
<dbReference type="SUPFAM" id="SSF140931">
    <property type="entry name" value="Fic-like"/>
    <property type="match status" value="1"/>
</dbReference>
<dbReference type="Gene3D" id="1.10.3290.10">
    <property type="entry name" value="Fido-like domain"/>
    <property type="match status" value="1"/>
</dbReference>
<accession>A0ABX5FC00</accession>
<comment type="caution">
    <text evidence="2">The sequence shown here is derived from an EMBL/GenBank/DDBJ whole genome shotgun (WGS) entry which is preliminary data.</text>
</comment>
<reference evidence="2 3" key="2">
    <citation type="submission" date="2018-03" db="EMBL/GenBank/DDBJ databases">
        <title>The ancient ancestry and fast evolution of plastids.</title>
        <authorList>
            <person name="Moore K.R."/>
            <person name="Magnabosco C."/>
            <person name="Momper L."/>
            <person name="Gold D.A."/>
            <person name="Bosak T."/>
            <person name="Fournier G.P."/>
        </authorList>
    </citation>
    <scope>NUCLEOTIDE SEQUENCE [LARGE SCALE GENOMIC DNA]</scope>
    <source>
        <strain evidence="2 3">CCALA 015</strain>
    </source>
</reference>
<dbReference type="InterPro" id="IPR013436">
    <property type="entry name" value="Mobile_mystery_prot_B"/>
</dbReference>
<feature type="domain" description="Fido" evidence="1">
    <location>
        <begin position="13"/>
        <end position="152"/>
    </location>
</feature>
<dbReference type="EMBL" id="PVWP01000001">
    <property type="protein sequence ID" value="PSB39461.1"/>
    <property type="molecule type" value="Genomic_DNA"/>
</dbReference>
<evidence type="ECO:0000313" key="2">
    <source>
        <dbReference type="EMBL" id="PSB39461.1"/>
    </source>
</evidence>
<gene>
    <name evidence="2" type="ORF">C7B81_02130</name>
</gene>
<organism evidence="2 3">
    <name type="scientific">Aphanothece cf. minutissima CCALA 015</name>
    <dbReference type="NCBI Taxonomy" id="2107695"/>
    <lineage>
        <taxon>Bacteria</taxon>
        <taxon>Bacillati</taxon>
        <taxon>Cyanobacteriota</taxon>
        <taxon>Cyanophyceae</taxon>
        <taxon>Oscillatoriophycideae</taxon>
        <taxon>Chroococcales</taxon>
        <taxon>Aphanothecaceae</taxon>
        <taxon>Aphanothece</taxon>
    </lineage>
</organism>
<dbReference type="Pfam" id="PF02661">
    <property type="entry name" value="Fic"/>
    <property type="match status" value="1"/>
</dbReference>
<reference evidence="2 3" key="1">
    <citation type="submission" date="2018-02" db="EMBL/GenBank/DDBJ databases">
        <authorList>
            <person name="Moore K."/>
            <person name="Momper L."/>
        </authorList>
    </citation>
    <scope>NUCLEOTIDE SEQUENCE [LARGE SCALE GENOMIC DNA]</scope>
    <source>
        <strain evidence="2 3">CCALA 015</strain>
    </source>
</reference>
<dbReference type="PANTHER" id="PTHR13504">
    <property type="entry name" value="FIDO DOMAIN-CONTAINING PROTEIN DDB_G0283145"/>
    <property type="match status" value="1"/>
</dbReference>
<dbReference type="InterPro" id="IPR003812">
    <property type="entry name" value="Fido"/>
</dbReference>
<sequence length="153" mass="17599">MIWLRVQRRPRPLDEAWLRGLHRQMYAQTWRWAGQYRRSDKNLVVDGRQVRPRLAALLGDIRYQIEHRVASADEIAIAFHHRLVVILPFLHGNGRHARLMADVLAEQLGGSAFPWGGTASFMETTELRAAYIDALRCADRGDLELLLAFARMA</sequence>
<dbReference type="PANTHER" id="PTHR13504:SF39">
    <property type="entry name" value="CELL FILAMENTATION PROTEIN"/>
    <property type="match status" value="1"/>
</dbReference>
<evidence type="ECO:0000259" key="1">
    <source>
        <dbReference type="PROSITE" id="PS51459"/>
    </source>
</evidence>
<name>A0ABX5FC00_9CHRO</name>